<gene>
    <name evidence="1" type="ORF">HMF7854_10250</name>
</gene>
<dbReference type="SUPFAM" id="SSF53474">
    <property type="entry name" value="alpha/beta-Hydrolases"/>
    <property type="match status" value="1"/>
</dbReference>
<protein>
    <submittedName>
        <fullName evidence="1">DUF3089 domain-containing protein</fullName>
    </submittedName>
</protein>
<proteinExistence type="predicted"/>
<name>A0A429VB55_9SPHN</name>
<dbReference type="AlphaFoldDB" id="A0A429VB55"/>
<dbReference type="RefSeq" id="WP_126719007.1">
    <property type="nucleotide sequence ID" value="NZ_RWJF01000001.1"/>
</dbReference>
<evidence type="ECO:0000313" key="2">
    <source>
        <dbReference type="Proteomes" id="UP000274661"/>
    </source>
</evidence>
<dbReference type="Gene3D" id="3.40.50.1820">
    <property type="entry name" value="alpha/beta hydrolase"/>
    <property type="match status" value="1"/>
</dbReference>
<dbReference type="EMBL" id="RWJF01000001">
    <property type="protein sequence ID" value="RST31175.1"/>
    <property type="molecule type" value="Genomic_DNA"/>
</dbReference>
<evidence type="ECO:0000313" key="1">
    <source>
        <dbReference type="EMBL" id="RST31175.1"/>
    </source>
</evidence>
<organism evidence="1 2">
    <name type="scientific">Sphingomonas ginkgonis</name>
    <dbReference type="NCBI Taxonomy" id="2315330"/>
    <lineage>
        <taxon>Bacteria</taxon>
        <taxon>Pseudomonadati</taxon>
        <taxon>Pseudomonadota</taxon>
        <taxon>Alphaproteobacteria</taxon>
        <taxon>Sphingomonadales</taxon>
        <taxon>Sphingomonadaceae</taxon>
        <taxon>Sphingomonas</taxon>
    </lineage>
</organism>
<dbReference type="Proteomes" id="UP000274661">
    <property type="component" value="Unassembled WGS sequence"/>
</dbReference>
<accession>A0A429VB55</accession>
<dbReference type="InterPro" id="IPR029058">
    <property type="entry name" value="AB_hydrolase_fold"/>
</dbReference>
<dbReference type="InterPro" id="IPR021440">
    <property type="entry name" value="DUF3089"/>
</dbReference>
<reference evidence="1 2" key="1">
    <citation type="submission" date="2018-12" db="EMBL/GenBank/DDBJ databases">
        <title>Sphingomonas sp. HMF7854 Genome sequencing and assembly.</title>
        <authorList>
            <person name="Cha I."/>
            <person name="Kang H."/>
            <person name="Kim H."/>
            <person name="Kang J."/>
            <person name="Joh K."/>
        </authorList>
    </citation>
    <scope>NUCLEOTIDE SEQUENCE [LARGE SCALE GENOMIC DNA]</scope>
    <source>
        <strain evidence="1 2">HMF7854</strain>
    </source>
</reference>
<dbReference type="OrthoDB" id="9794645at2"/>
<keyword evidence="2" id="KW-1185">Reference proteome</keyword>
<dbReference type="Pfam" id="PF11288">
    <property type="entry name" value="DUF3089"/>
    <property type="match status" value="1"/>
</dbReference>
<sequence length="368" mass="39625">MCARRFLLVIFVLTLIVVAAAFAIFQFGGSVLRSQMTPQGHFQAPARQSGPDYSLADNWLARPGSEGDSEWLPPGVEPAATRPAAVFYIHPTTYLDRDRWNAGEHPGGDAEYRIQLFLRSQASVFTSVGEVWAPRYRQAAFGAFLLKSEDAQKALDLAYSDVARAFDRFVAEVPAGRPIILAGHSQGALHLSRLLREKVAGKPIARRVVAAYVVGWPLSATADLPAMGLPACAGPDDARCVMSWLTFGEPANPDLILDAYSGTKGPTGIERKRADLVCTNPVSGTLGGKADPALNPGTLVPDAAFATATLLPGLVGGECDKGFLIVNGKLPAIGPYVLPGNNYHVYDYALFWGAIRRDAERRLAAWRH</sequence>
<comment type="caution">
    <text evidence="1">The sequence shown here is derived from an EMBL/GenBank/DDBJ whole genome shotgun (WGS) entry which is preliminary data.</text>
</comment>